<dbReference type="CDD" id="cd00093">
    <property type="entry name" value="HTH_XRE"/>
    <property type="match status" value="1"/>
</dbReference>
<gene>
    <name evidence="2" type="ORF">EHQ58_08720</name>
</gene>
<dbReference type="GO" id="GO:0003677">
    <property type="term" value="F:DNA binding"/>
    <property type="evidence" value="ECO:0007669"/>
    <property type="project" value="InterPro"/>
</dbReference>
<dbReference type="EMBL" id="RQGD01000024">
    <property type="protein sequence ID" value="TGL59319.1"/>
    <property type="molecule type" value="Genomic_DNA"/>
</dbReference>
<proteinExistence type="predicted"/>
<dbReference type="Proteomes" id="UP000297693">
    <property type="component" value="Unassembled WGS sequence"/>
</dbReference>
<evidence type="ECO:0000313" key="3">
    <source>
        <dbReference type="Proteomes" id="UP000297693"/>
    </source>
</evidence>
<evidence type="ECO:0000259" key="1">
    <source>
        <dbReference type="PROSITE" id="PS50943"/>
    </source>
</evidence>
<sequence length="267" mass="30660">MKIVEKWDRSHTAFGEILRDWRKQKQISQLDFSFDLGISAKHLSFVETGRSKPSKELISKISNSLKLPMRLHNTLLTSAGYAPMFLEESIDSPKFEIIRDALNRILDKHEPYPAFVLNADYDILMTNTSFEGMISRLTDESLLGQDKNILKITFSEKGLRRYIQNWEGFSSFMLTRVWEEAVSSQNQRLLGLVEELKKSVEDHGENHAKVDPIFPVLHLSLKKDDIVANFFSTITTLGTPLDLTTQSLRIELLFPVDEPTKKLFLSL</sequence>
<organism evidence="2 3">
    <name type="scientific">Leptospira ognonensis</name>
    <dbReference type="NCBI Taxonomy" id="2484945"/>
    <lineage>
        <taxon>Bacteria</taxon>
        <taxon>Pseudomonadati</taxon>
        <taxon>Spirochaetota</taxon>
        <taxon>Spirochaetia</taxon>
        <taxon>Leptospirales</taxon>
        <taxon>Leptospiraceae</taxon>
        <taxon>Leptospira</taxon>
    </lineage>
</organism>
<dbReference type="Pfam" id="PF17765">
    <property type="entry name" value="MLTR_LBD"/>
    <property type="match status" value="1"/>
</dbReference>
<accession>A0A4R9K0X4</accession>
<dbReference type="PANTHER" id="PTHR35010">
    <property type="entry name" value="BLL4672 PROTEIN-RELATED"/>
    <property type="match status" value="1"/>
</dbReference>
<dbReference type="InterPro" id="IPR010982">
    <property type="entry name" value="Lambda_DNA-bd_dom_sf"/>
</dbReference>
<dbReference type="InterPro" id="IPR041413">
    <property type="entry name" value="MLTR_LBD"/>
</dbReference>
<dbReference type="Pfam" id="PF01381">
    <property type="entry name" value="HTH_3"/>
    <property type="match status" value="1"/>
</dbReference>
<keyword evidence="3" id="KW-1185">Reference proteome</keyword>
<feature type="domain" description="HTH cro/C1-type" evidence="1">
    <location>
        <begin position="18"/>
        <end position="72"/>
    </location>
</feature>
<dbReference type="SMART" id="SM00530">
    <property type="entry name" value="HTH_XRE"/>
    <property type="match status" value="1"/>
</dbReference>
<dbReference type="AlphaFoldDB" id="A0A4R9K0X4"/>
<dbReference type="OrthoDB" id="9785973at2"/>
<dbReference type="Gene3D" id="1.10.260.40">
    <property type="entry name" value="lambda repressor-like DNA-binding domains"/>
    <property type="match status" value="1"/>
</dbReference>
<dbReference type="PROSITE" id="PS50943">
    <property type="entry name" value="HTH_CROC1"/>
    <property type="match status" value="1"/>
</dbReference>
<dbReference type="PANTHER" id="PTHR35010:SF4">
    <property type="entry name" value="BLL5781 PROTEIN"/>
    <property type="match status" value="1"/>
</dbReference>
<reference evidence="2" key="1">
    <citation type="journal article" date="2019" name="PLoS Negl. Trop. Dis.">
        <title>Revisiting the worldwide diversity of Leptospira species in the environment.</title>
        <authorList>
            <person name="Vincent A.T."/>
            <person name="Schiettekatte O."/>
            <person name="Bourhy P."/>
            <person name="Veyrier F.J."/>
            <person name="Picardeau M."/>
        </authorList>
    </citation>
    <scope>NUCLEOTIDE SEQUENCE [LARGE SCALE GENOMIC DNA]</scope>
    <source>
        <strain evidence="2">201702476</strain>
    </source>
</reference>
<protein>
    <submittedName>
        <fullName evidence="2">XRE family transcriptional regulator</fullName>
    </submittedName>
</protein>
<evidence type="ECO:0000313" key="2">
    <source>
        <dbReference type="EMBL" id="TGL59319.1"/>
    </source>
</evidence>
<dbReference type="SUPFAM" id="SSF47413">
    <property type="entry name" value="lambda repressor-like DNA-binding domains"/>
    <property type="match status" value="1"/>
</dbReference>
<dbReference type="RefSeq" id="WP_135623508.1">
    <property type="nucleotide sequence ID" value="NZ_RQGD01000024.1"/>
</dbReference>
<dbReference type="InterPro" id="IPR001387">
    <property type="entry name" value="Cro/C1-type_HTH"/>
</dbReference>
<comment type="caution">
    <text evidence="2">The sequence shown here is derived from an EMBL/GenBank/DDBJ whole genome shotgun (WGS) entry which is preliminary data.</text>
</comment>
<name>A0A4R9K0X4_9LEPT</name>
<dbReference type="Gene3D" id="3.30.450.180">
    <property type="match status" value="1"/>
</dbReference>